<dbReference type="AlphaFoldDB" id="G4QDG9"/>
<dbReference type="GO" id="GO:0005737">
    <property type="term" value="C:cytoplasm"/>
    <property type="evidence" value="ECO:0007669"/>
    <property type="project" value="UniProtKB-SubCell"/>
</dbReference>
<protein>
    <recommendedName>
        <fullName evidence="5">Cell division protein ZapD</fullName>
    </recommendedName>
    <alternativeName>
        <fullName evidence="5">Z ring-associated protein D</fullName>
    </alternativeName>
</protein>
<dbReference type="HAMAP" id="MF_01092">
    <property type="entry name" value="ZapD"/>
    <property type="match status" value="1"/>
</dbReference>
<dbReference type="PANTHER" id="PTHR39455">
    <property type="entry name" value="CELL DIVISION PROTEIN ZAPD"/>
    <property type="match status" value="1"/>
</dbReference>
<evidence type="ECO:0000313" key="6">
    <source>
        <dbReference type="EMBL" id="AEP35986.1"/>
    </source>
</evidence>
<comment type="subunit">
    <text evidence="5">Interacts with FtsZ.</text>
</comment>
<dbReference type="EMBL" id="CP003059">
    <property type="protein sequence ID" value="AEP35986.1"/>
    <property type="molecule type" value="Genomic_DNA"/>
</dbReference>
<keyword evidence="4 5" id="KW-0131">Cell cycle</keyword>
<dbReference type="InterPro" id="IPR009777">
    <property type="entry name" value="ZapD"/>
</dbReference>
<dbReference type="InterPro" id="IPR027462">
    <property type="entry name" value="ZapD_C"/>
</dbReference>
<dbReference type="Gene3D" id="1.10.3900.10">
    <property type="entry name" value="YacF-like"/>
    <property type="match status" value="1"/>
</dbReference>
<dbReference type="GO" id="GO:0043093">
    <property type="term" value="P:FtsZ-dependent cytokinesis"/>
    <property type="evidence" value="ECO:0007669"/>
    <property type="project" value="UniProtKB-UniRule"/>
</dbReference>
<evidence type="ECO:0000256" key="4">
    <source>
        <dbReference type="ARBA" id="ARBA00023306"/>
    </source>
</evidence>
<dbReference type="GO" id="GO:0032153">
    <property type="term" value="C:cell division site"/>
    <property type="evidence" value="ECO:0007669"/>
    <property type="project" value="TreeGrafter"/>
</dbReference>
<gene>
    <name evidence="5" type="primary">zapD</name>
    <name evidence="6" type="ordered locus">TASI_0195</name>
</gene>
<dbReference type="eggNOG" id="COG4582">
    <property type="taxonomic scope" value="Bacteria"/>
</dbReference>
<proteinExistence type="inferred from homology"/>
<dbReference type="InterPro" id="IPR036268">
    <property type="entry name" value="ZapD_sf"/>
</dbReference>
<keyword evidence="3 5" id="KW-0717">Septation</keyword>
<evidence type="ECO:0000256" key="2">
    <source>
        <dbReference type="ARBA" id="ARBA00022618"/>
    </source>
</evidence>
<name>G4QDG9_TAYAM</name>
<dbReference type="GO" id="GO:0000917">
    <property type="term" value="P:division septum assembly"/>
    <property type="evidence" value="ECO:0007669"/>
    <property type="project" value="UniProtKB-KW"/>
</dbReference>
<sequence>MILYEHPFNERTRYMIRLEYLFKQLFEFSRLPEPMYQHVAFSILFEILDVCERGDCRNWVIQEIEKQKINLESLRNHPDVQKNLLDDTLNKLNRVSKNLTAVSKLGGHMRESEWLMSLRNRFVTPGATSPMDSPSYNAWMNGSESERLQVMRNLVDPFMPLYDAIAMSLMVLREAAEPTEEVTGSSGVFEKSVGGRIYQMVRVWLPTGDRIYPEMSGNKYVVMIRFFKINKDFEQSFIKHPIQFKMALCHV</sequence>
<keyword evidence="2 5" id="KW-0132">Cell division</keyword>
<accession>G4QDG9</accession>
<comment type="subcellular location">
    <subcellularLocation>
        <location evidence="5">Cytoplasm</location>
    </subcellularLocation>
    <text evidence="5">Localizes to mid-cell in an FtsZ-dependent manner.</text>
</comment>
<evidence type="ECO:0000256" key="1">
    <source>
        <dbReference type="ARBA" id="ARBA00022490"/>
    </source>
</evidence>
<evidence type="ECO:0000256" key="3">
    <source>
        <dbReference type="ARBA" id="ARBA00023210"/>
    </source>
</evidence>
<comment type="similarity">
    <text evidence="5">Belongs to the ZapD family.</text>
</comment>
<comment type="function">
    <text evidence="5">Cell division factor that enhances FtsZ-ring assembly. Directly interacts with FtsZ and promotes bundling of FtsZ protofilaments, with a reduction in FtsZ GTPase activity.</text>
</comment>
<keyword evidence="1 5" id="KW-0963">Cytoplasm</keyword>
<dbReference type="SUPFAM" id="SSF160950">
    <property type="entry name" value="YacF-like"/>
    <property type="match status" value="1"/>
</dbReference>
<dbReference type="HOGENOM" id="CLU_076303_0_1_4"/>
<keyword evidence="7" id="KW-1185">Reference proteome</keyword>
<dbReference type="KEGG" id="tas:TASI_0195"/>
<dbReference type="NCBIfam" id="NF003656">
    <property type="entry name" value="PRK05287.1-4"/>
    <property type="match status" value="1"/>
</dbReference>
<dbReference type="Gene3D" id="2.60.440.10">
    <property type="entry name" value="YacF-like domains"/>
    <property type="match status" value="1"/>
</dbReference>
<evidence type="ECO:0000256" key="5">
    <source>
        <dbReference type="HAMAP-Rule" id="MF_01092"/>
    </source>
</evidence>
<organism evidence="6 7">
    <name type="scientific">Taylorella asinigenitalis (strain MCE3)</name>
    <dbReference type="NCBI Taxonomy" id="1008459"/>
    <lineage>
        <taxon>Bacteria</taxon>
        <taxon>Pseudomonadati</taxon>
        <taxon>Pseudomonadota</taxon>
        <taxon>Betaproteobacteria</taxon>
        <taxon>Burkholderiales</taxon>
        <taxon>Alcaligenaceae</taxon>
        <taxon>Taylorella</taxon>
    </lineage>
</organism>
<dbReference type="RefSeq" id="WP_014110885.1">
    <property type="nucleotide sequence ID" value="NC_016043.1"/>
</dbReference>
<dbReference type="Proteomes" id="UP000009284">
    <property type="component" value="Chromosome"/>
</dbReference>
<dbReference type="PANTHER" id="PTHR39455:SF1">
    <property type="entry name" value="CELL DIVISION PROTEIN ZAPD"/>
    <property type="match status" value="1"/>
</dbReference>
<reference evidence="6 7" key="2">
    <citation type="journal article" date="2012" name="PLoS ONE">
        <title>Genomic characterization of the taylorella genus.</title>
        <authorList>
            <person name="Hebert L."/>
            <person name="Moumen B."/>
            <person name="Pons N."/>
            <person name="Duquesne F."/>
            <person name="Breuil M.F."/>
            <person name="Goux D."/>
            <person name="Batto J.M."/>
            <person name="Laugier C."/>
            <person name="Renault P."/>
            <person name="Petry S."/>
        </authorList>
    </citation>
    <scope>NUCLEOTIDE SEQUENCE [LARGE SCALE GENOMIC DNA]</scope>
    <source>
        <strain evidence="6 7">MCE3</strain>
    </source>
</reference>
<reference key="1">
    <citation type="submission" date="2011-09" db="EMBL/GenBank/DDBJ databases">
        <title>Genomic characterization of the Taylorella genus.</title>
        <authorList>
            <person name="Hebert L."/>
            <person name="Moumen B."/>
            <person name="Pons N."/>
            <person name="Duquesne F."/>
            <person name="Breuil M.-F."/>
            <person name="Goux D."/>
            <person name="Batto J.-M."/>
            <person name="Renault P."/>
            <person name="Laugier C."/>
            <person name="Petry S."/>
        </authorList>
    </citation>
    <scope>NUCLEOTIDE SEQUENCE</scope>
    <source>
        <strain>MCE3</strain>
    </source>
</reference>
<dbReference type="STRING" id="1008459.TASI_0195"/>
<evidence type="ECO:0000313" key="7">
    <source>
        <dbReference type="Proteomes" id="UP000009284"/>
    </source>
</evidence>
<dbReference type="Pfam" id="PF07072">
    <property type="entry name" value="ZapD"/>
    <property type="match status" value="1"/>
</dbReference>